<sequence>MKPQGGSDCDGVRPAPRVSTVITQVAAEEAVRAILDVRNELERDPDVNASSHLVPQARTATEQLALLYGRAPARPSVHAVAGVPHANQFWRETTHRGISVISRRIRGTLWERDDLRSNELEIIGPHGGRASRLSRIRQCIAHDQPFLSVALCGNARDLLIHGNPWTASLSILAKVPGEPLSAAVATMHNALSADCSDAYRLLLPDGLWKLRTEDDTRHPPAPGYVILPRQLRDFETLLERFYSCPQFVDDTATAIAEALLSNHVPLAVHYTGHVLEAAVVLVAATHKFVVRTLAPNGTVLAPWQCSSLLADALSNDVGIPRLVVGRDEFNAKNLAQHLARVPLAAS</sequence>
<dbReference type="EMBL" id="JALDAY010000013">
    <property type="protein sequence ID" value="MCI3276995.1"/>
    <property type="molecule type" value="Genomic_DNA"/>
</dbReference>
<proteinExistence type="predicted"/>
<gene>
    <name evidence="1" type="ORF">MQP27_38620</name>
</gene>
<name>A0ABS9YIC7_9ACTN</name>
<evidence type="ECO:0000313" key="2">
    <source>
        <dbReference type="Proteomes" id="UP001165269"/>
    </source>
</evidence>
<reference evidence="1" key="1">
    <citation type="submission" date="2022-03" db="EMBL/GenBank/DDBJ databases">
        <title>Streptomyces 7R015 and 7R016 isolated from Barleria lupulina in Thailand.</title>
        <authorList>
            <person name="Kanchanasin P."/>
            <person name="Phongsopitanun W."/>
            <person name="Tanasupawat S."/>
        </authorList>
    </citation>
    <scope>NUCLEOTIDE SEQUENCE</scope>
    <source>
        <strain evidence="1">7R015</strain>
    </source>
</reference>
<keyword evidence="2" id="KW-1185">Reference proteome</keyword>
<comment type="caution">
    <text evidence="1">The sequence shown here is derived from an EMBL/GenBank/DDBJ whole genome shotgun (WGS) entry which is preliminary data.</text>
</comment>
<dbReference type="RefSeq" id="WP_242774117.1">
    <property type="nucleotide sequence ID" value="NZ_JALDAY010000013.1"/>
</dbReference>
<protein>
    <submittedName>
        <fullName evidence="1">Uncharacterized protein</fullName>
    </submittedName>
</protein>
<dbReference type="Proteomes" id="UP001165269">
    <property type="component" value="Unassembled WGS sequence"/>
</dbReference>
<organism evidence="1 2">
    <name type="scientific">Streptomyces cylindrosporus</name>
    <dbReference type="NCBI Taxonomy" id="2927583"/>
    <lineage>
        <taxon>Bacteria</taxon>
        <taxon>Bacillati</taxon>
        <taxon>Actinomycetota</taxon>
        <taxon>Actinomycetes</taxon>
        <taxon>Kitasatosporales</taxon>
        <taxon>Streptomycetaceae</taxon>
        <taxon>Streptomyces</taxon>
    </lineage>
</organism>
<accession>A0ABS9YIC7</accession>
<evidence type="ECO:0000313" key="1">
    <source>
        <dbReference type="EMBL" id="MCI3276995.1"/>
    </source>
</evidence>